<dbReference type="EC" id="2.4.1.-" evidence="4"/>
<dbReference type="OMA" id="WLVHFHV"/>
<keyword evidence="6" id="KW-1185">Reference proteome</keyword>
<dbReference type="PROSITE" id="PS00375">
    <property type="entry name" value="UDPGT"/>
    <property type="match status" value="1"/>
</dbReference>
<gene>
    <name evidence="5" type="ORF">SELMODRAFT_172111</name>
</gene>
<evidence type="ECO:0000313" key="6">
    <source>
        <dbReference type="Proteomes" id="UP000001514"/>
    </source>
</evidence>
<dbReference type="eggNOG" id="KOG1192">
    <property type="taxonomic scope" value="Eukaryota"/>
</dbReference>
<keyword evidence="2 3" id="KW-0808">Transferase</keyword>
<evidence type="ECO:0000256" key="3">
    <source>
        <dbReference type="RuleBase" id="RU003718"/>
    </source>
</evidence>
<dbReference type="PANTHER" id="PTHR11926">
    <property type="entry name" value="GLUCOSYL/GLUCURONOSYL TRANSFERASES"/>
    <property type="match status" value="1"/>
</dbReference>
<dbReference type="Gene3D" id="3.40.50.2000">
    <property type="entry name" value="Glycogen Phosphorylase B"/>
    <property type="match status" value="2"/>
</dbReference>
<dbReference type="CDD" id="cd03784">
    <property type="entry name" value="GT1_Gtf-like"/>
    <property type="match status" value="1"/>
</dbReference>
<dbReference type="Pfam" id="PF00201">
    <property type="entry name" value="UDPGT"/>
    <property type="match status" value="1"/>
</dbReference>
<accession>D8RK30</accession>
<dbReference type="EMBL" id="GL377582">
    <property type="protein sequence ID" value="EFJ27162.1"/>
    <property type="molecule type" value="Genomic_DNA"/>
</dbReference>
<evidence type="ECO:0000256" key="2">
    <source>
        <dbReference type="ARBA" id="ARBA00022679"/>
    </source>
</evidence>
<dbReference type="InterPro" id="IPR002213">
    <property type="entry name" value="UDP_glucos_trans"/>
</dbReference>
<proteinExistence type="inferred from homology"/>
<name>D8RK30_SELML</name>
<dbReference type="FunFam" id="3.40.50.2000:FF:000056">
    <property type="entry name" value="Glycosyltransferase"/>
    <property type="match status" value="1"/>
</dbReference>
<dbReference type="FunCoup" id="D8RK30">
    <property type="interactions" value="533"/>
</dbReference>
<protein>
    <recommendedName>
        <fullName evidence="4">Glycosyltransferase</fullName>
        <ecNumber evidence="4">2.4.1.-</ecNumber>
    </recommendedName>
</protein>
<evidence type="ECO:0000256" key="1">
    <source>
        <dbReference type="ARBA" id="ARBA00009995"/>
    </source>
</evidence>
<dbReference type="HOGENOM" id="CLU_001724_0_0_1"/>
<dbReference type="InterPro" id="IPR035595">
    <property type="entry name" value="UDP_glycos_trans_CS"/>
</dbReference>
<sequence>MGSSTGAEGLAPHAAVLPVPTQGHITPFLHLSRALASRGFVITFINTEANHRDLKDIVSQEESFGYGGGIRFETVPGIQASDVDFAVPEKRGMLSEAVMEMQAPVESLLIRNMARDDDLVPPVSCFISDMFPWSAEVARRTGIPEVKFWTASASCVLLDCSFPRMLEKGDVPVQDRSIEKYITYVDGLSPLPIWGLPRDLSAIDESRFARRYARAKSYATTSWVLVNSFEELEGSATFQALRDISPKAIAVGPLFTMVPGSNKASLWKEDTESLSWLGKQSPGSVLYISLGSMATLSFDQFKEFSEGLTLLQRPFIWAIRPKSVAGMEPEFLERFKEAVRSFGLVVSWAPQVDILRHPSTAGFLSHCGWNSILESVASAVPMLCWPCVAEQNLNCKLIVEDWKIGLKFSCVTMLDPPEVMARDEFVEVVERFMGTDSEHLRINVKKLSEEARRAVSSGGSSYENLERFAQAVKIS</sequence>
<dbReference type="AlphaFoldDB" id="D8RK30"/>
<comment type="similarity">
    <text evidence="1 3">Belongs to the UDP-glycosyltransferase family.</text>
</comment>
<dbReference type="KEGG" id="smo:SELMODRAFT_172111"/>
<evidence type="ECO:0000256" key="4">
    <source>
        <dbReference type="RuleBase" id="RU362057"/>
    </source>
</evidence>
<dbReference type="SUPFAM" id="SSF53756">
    <property type="entry name" value="UDP-Glycosyltransferase/glycogen phosphorylase"/>
    <property type="match status" value="1"/>
</dbReference>
<dbReference type="OrthoDB" id="5835829at2759"/>
<reference evidence="5 6" key="1">
    <citation type="journal article" date="2011" name="Science">
        <title>The Selaginella genome identifies genetic changes associated with the evolution of vascular plants.</title>
        <authorList>
            <person name="Banks J.A."/>
            <person name="Nishiyama T."/>
            <person name="Hasebe M."/>
            <person name="Bowman J.L."/>
            <person name="Gribskov M."/>
            <person name="dePamphilis C."/>
            <person name="Albert V.A."/>
            <person name="Aono N."/>
            <person name="Aoyama T."/>
            <person name="Ambrose B.A."/>
            <person name="Ashton N.W."/>
            <person name="Axtell M.J."/>
            <person name="Barker E."/>
            <person name="Barker M.S."/>
            <person name="Bennetzen J.L."/>
            <person name="Bonawitz N.D."/>
            <person name="Chapple C."/>
            <person name="Cheng C."/>
            <person name="Correa L.G."/>
            <person name="Dacre M."/>
            <person name="DeBarry J."/>
            <person name="Dreyer I."/>
            <person name="Elias M."/>
            <person name="Engstrom E.M."/>
            <person name="Estelle M."/>
            <person name="Feng L."/>
            <person name="Finet C."/>
            <person name="Floyd S.K."/>
            <person name="Frommer W.B."/>
            <person name="Fujita T."/>
            <person name="Gramzow L."/>
            <person name="Gutensohn M."/>
            <person name="Harholt J."/>
            <person name="Hattori M."/>
            <person name="Heyl A."/>
            <person name="Hirai T."/>
            <person name="Hiwatashi Y."/>
            <person name="Ishikawa M."/>
            <person name="Iwata M."/>
            <person name="Karol K.G."/>
            <person name="Koehler B."/>
            <person name="Kolukisaoglu U."/>
            <person name="Kubo M."/>
            <person name="Kurata T."/>
            <person name="Lalonde S."/>
            <person name="Li K."/>
            <person name="Li Y."/>
            <person name="Litt A."/>
            <person name="Lyons E."/>
            <person name="Manning G."/>
            <person name="Maruyama T."/>
            <person name="Michael T.P."/>
            <person name="Mikami K."/>
            <person name="Miyazaki S."/>
            <person name="Morinaga S."/>
            <person name="Murata T."/>
            <person name="Mueller-Roeber B."/>
            <person name="Nelson D.R."/>
            <person name="Obara M."/>
            <person name="Oguri Y."/>
            <person name="Olmstead R.G."/>
            <person name="Onodera N."/>
            <person name="Petersen B.L."/>
            <person name="Pils B."/>
            <person name="Prigge M."/>
            <person name="Rensing S.A."/>
            <person name="Riano-Pachon D.M."/>
            <person name="Roberts A.W."/>
            <person name="Sato Y."/>
            <person name="Scheller H.V."/>
            <person name="Schulz B."/>
            <person name="Schulz C."/>
            <person name="Shakirov E.V."/>
            <person name="Shibagaki N."/>
            <person name="Shinohara N."/>
            <person name="Shippen D.E."/>
            <person name="Soerensen I."/>
            <person name="Sotooka R."/>
            <person name="Sugimoto N."/>
            <person name="Sugita M."/>
            <person name="Sumikawa N."/>
            <person name="Tanurdzic M."/>
            <person name="Theissen G."/>
            <person name="Ulvskov P."/>
            <person name="Wakazuki S."/>
            <person name="Weng J.K."/>
            <person name="Willats W.W."/>
            <person name="Wipf D."/>
            <person name="Wolf P.G."/>
            <person name="Yang L."/>
            <person name="Zimmer A.D."/>
            <person name="Zhu Q."/>
            <person name="Mitros T."/>
            <person name="Hellsten U."/>
            <person name="Loque D."/>
            <person name="Otillar R."/>
            <person name="Salamov A."/>
            <person name="Schmutz J."/>
            <person name="Shapiro H."/>
            <person name="Lindquist E."/>
            <person name="Lucas S."/>
            <person name="Rokhsar D."/>
            <person name="Grigoriev I.V."/>
        </authorList>
    </citation>
    <scope>NUCLEOTIDE SEQUENCE [LARGE SCALE GENOMIC DNA]</scope>
</reference>
<evidence type="ECO:0000313" key="5">
    <source>
        <dbReference type="EMBL" id="EFJ27162.1"/>
    </source>
</evidence>
<organism evidence="6">
    <name type="scientific">Selaginella moellendorffii</name>
    <name type="common">Spikemoss</name>
    <dbReference type="NCBI Taxonomy" id="88036"/>
    <lineage>
        <taxon>Eukaryota</taxon>
        <taxon>Viridiplantae</taxon>
        <taxon>Streptophyta</taxon>
        <taxon>Embryophyta</taxon>
        <taxon>Tracheophyta</taxon>
        <taxon>Lycopodiopsida</taxon>
        <taxon>Selaginellales</taxon>
        <taxon>Selaginellaceae</taxon>
        <taxon>Selaginella</taxon>
    </lineage>
</organism>
<dbReference type="InParanoid" id="D8RK30"/>
<dbReference type="Gramene" id="EFJ27162">
    <property type="protein sequence ID" value="EFJ27162"/>
    <property type="gene ID" value="SELMODRAFT_172111"/>
</dbReference>
<dbReference type="PANTHER" id="PTHR11926:SF774">
    <property type="entry name" value="UDP-GLYCOSYLTRANSFERASE 85A1-RELATED"/>
    <property type="match status" value="1"/>
</dbReference>
<dbReference type="Proteomes" id="UP000001514">
    <property type="component" value="Unassembled WGS sequence"/>
</dbReference>
<keyword evidence="3" id="KW-0328">Glycosyltransferase</keyword>
<dbReference type="GO" id="GO:0035251">
    <property type="term" value="F:UDP-glucosyltransferase activity"/>
    <property type="evidence" value="ECO:0000318"/>
    <property type="project" value="GO_Central"/>
</dbReference>